<name>A0ABV5GDJ3_9FLAO</name>
<keyword evidence="3" id="KW-1185">Reference proteome</keyword>
<gene>
    <name evidence="2" type="ORF">ACFFUU_04620</name>
</gene>
<reference evidence="2 3" key="1">
    <citation type="submission" date="2024-09" db="EMBL/GenBank/DDBJ databases">
        <authorList>
            <person name="Sun Q."/>
            <person name="Mori K."/>
        </authorList>
    </citation>
    <scope>NUCLEOTIDE SEQUENCE [LARGE SCALE GENOMIC DNA]</scope>
    <source>
        <strain evidence="2 3">CECT 8460</strain>
    </source>
</reference>
<accession>A0ABV5GDJ3</accession>
<dbReference type="EMBL" id="JBHMFB010000012">
    <property type="protein sequence ID" value="MFB9088877.1"/>
    <property type="molecule type" value="Genomic_DNA"/>
</dbReference>
<evidence type="ECO:0000259" key="1">
    <source>
        <dbReference type="PROSITE" id="PS50164"/>
    </source>
</evidence>
<dbReference type="PROSITE" id="PS50164">
    <property type="entry name" value="GIY_YIG"/>
    <property type="match status" value="1"/>
</dbReference>
<dbReference type="InterPro" id="IPR000305">
    <property type="entry name" value="GIY-YIG_endonuc"/>
</dbReference>
<evidence type="ECO:0000313" key="2">
    <source>
        <dbReference type="EMBL" id="MFB9088877.1"/>
    </source>
</evidence>
<evidence type="ECO:0000313" key="3">
    <source>
        <dbReference type="Proteomes" id="UP001589576"/>
    </source>
</evidence>
<protein>
    <recommendedName>
        <fullName evidence="1">GIY-YIG domain-containing protein</fullName>
    </recommendedName>
</protein>
<organism evidence="2 3">
    <name type="scientific">Flavobacterium paronense</name>
    <dbReference type="NCBI Taxonomy" id="1392775"/>
    <lineage>
        <taxon>Bacteria</taxon>
        <taxon>Pseudomonadati</taxon>
        <taxon>Bacteroidota</taxon>
        <taxon>Flavobacteriia</taxon>
        <taxon>Flavobacteriales</taxon>
        <taxon>Flavobacteriaceae</taxon>
        <taxon>Flavobacterium</taxon>
    </lineage>
</organism>
<comment type="caution">
    <text evidence="2">The sequence shown here is derived from an EMBL/GenBank/DDBJ whole genome shotgun (WGS) entry which is preliminary data.</text>
</comment>
<feature type="domain" description="GIY-YIG" evidence="1">
    <location>
        <begin position="11"/>
        <end position="97"/>
    </location>
</feature>
<sequence length="250" mass="29084">MNFSPSIIDDLKYYVYLYSHPITHEVFYVGKGKGNRVFAHLLDQTESQKVLFIKSLELQGLKPKIEILVHGLEDEELALRVESSVIDLIGIHNLTNKQNGYKSATFGRMSIDQVTALYHKQKGDIDDAVILIRINQAFRYSMPENELYEYTRGRWVLNPQRAKKAKYAFAVYQGVVQEVYEILDWYKAGSTNSIRLEDTQSEFNTIESLEGRFEFVGNIAPKKIRDKYRYISVEHYFKRGNSNPIMYINC</sequence>
<dbReference type="Pfam" id="PF22945">
    <property type="entry name" value="LEM-3_GIY-YIG"/>
    <property type="match status" value="1"/>
</dbReference>
<dbReference type="RefSeq" id="WP_290284376.1">
    <property type="nucleotide sequence ID" value="NZ_JAUFQN010000019.1"/>
</dbReference>
<dbReference type="CDD" id="cd10440">
    <property type="entry name" value="GIY-YIG_COG3680"/>
    <property type="match status" value="1"/>
</dbReference>
<proteinExistence type="predicted"/>
<dbReference type="Proteomes" id="UP001589576">
    <property type="component" value="Unassembled WGS sequence"/>
</dbReference>